<reference evidence="4 5" key="1">
    <citation type="submission" date="2019-06" db="EMBL/GenBank/DDBJ databases">
        <authorList>
            <person name="Jiang L."/>
        </authorList>
    </citation>
    <scope>NUCLEOTIDE SEQUENCE [LARGE SCALE GENOMIC DNA]</scope>
    <source>
        <strain evidence="4 5">YIM 48858</strain>
    </source>
</reference>
<evidence type="ECO:0000256" key="2">
    <source>
        <dbReference type="ARBA" id="ARBA00023033"/>
    </source>
</evidence>
<dbReference type="AlphaFoldDB" id="A0A5C4NFE3"/>
<keyword evidence="5" id="KW-1185">Reference proteome</keyword>
<evidence type="ECO:0000256" key="1">
    <source>
        <dbReference type="ARBA" id="ARBA00023002"/>
    </source>
</evidence>
<dbReference type="EMBL" id="VDFV01000004">
    <property type="protein sequence ID" value="TNC73363.1"/>
    <property type="molecule type" value="Genomic_DNA"/>
</dbReference>
<gene>
    <name evidence="4" type="ORF">FHG71_05845</name>
</gene>
<dbReference type="Gene3D" id="3.50.50.60">
    <property type="entry name" value="FAD/NAD(P)-binding domain"/>
    <property type="match status" value="1"/>
</dbReference>
<feature type="domain" description="FAD-binding" evidence="3">
    <location>
        <begin position="9"/>
        <end position="329"/>
    </location>
</feature>
<dbReference type="InterPro" id="IPR002938">
    <property type="entry name" value="FAD-bd"/>
</dbReference>
<sequence>MTSGRAPRHVLVVGGGIAGLAAALAFARRGATVRVLEQASALAEVGAGLQITPNGAAVLRALGLGEAAEAASLRAQAVEPHDALSGRRIAHFDLGRVGGDYLFFHRADLLGLLHDSVRAAGLPIRTDARVAKVTREGVRLGDGEEIAADLIVGADGLHSVVRRHLVGGDRPFFTRQVAWRALVPARQEPVARIWMAPDRHVVTYPLRDGRLNLVAVRAEAAWSEEGWHHRDSPDALRRAFSDAAPALAAILDRVGEVGRWGLFRHPIPERWHDGSAVLLGDAAHPTLPFLAQGANLALEDAWVLAREAMRGDLDAYQAQRRPRVTRAIAAANANARNYHLSGPARLVAHLGLGALGRLAPDAFLRRLDWLYRFDVTREG</sequence>
<evidence type="ECO:0000313" key="4">
    <source>
        <dbReference type="EMBL" id="TNC73363.1"/>
    </source>
</evidence>
<name>A0A5C4NFE3_9RHOB</name>
<dbReference type="RefSeq" id="WP_139080686.1">
    <property type="nucleotide sequence ID" value="NZ_VDFV01000004.1"/>
</dbReference>
<comment type="caution">
    <text evidence="4">The sequence shown here is derived from an EMBL/GenBank/DDBJ whole genome shotgun (WGS) entry which is preliminary data.</text>
</comment>
<keyword evidence="1" id="KW-0560">Oxidoreductase</keyword>
<protein>
    <submittedName>
        <fullName evidence="4">FAD-binding protein</fullName>
    </submittedName>
</protein>
<proteinExistence type="predicted"/>
<dbReference type="GO" id="GO:0004497">
    <property type="term" value="F:monooxygenase activity"/>
    <property type="evidence" value="ECO:0007669"/>
    <property type="project" value="UniProtKB-KW"/>
</dbReference>
<dbReference type="OrthoDB" id="4230779at2"/>
<dbReference type="InterPro" id="IPR050493">
    <property type="entry name" value="FAD-dep_Monooxygenase_BioMet"/>
</dbReference>
<evidence type="ECO:0000313" key="5">
    <source>
        <dbReference type="Proteomes" id="UP000305709"/>
    </source>
</evidence>
<dbReference type="InterPro" id="IPR036188">
    <property type="entry name" value="FAD/NAD-bd_sf"/>
</dbReference>
<evidence type="ECO:0000259" key="3">
    <source>
        <dbReference type="Pfam" id="PF01494"/>
    </source>
</evidence>
<keyword evidence="2" id="KW-0503">Monooxygenase</keyword>
<dbReference type="PRINTS" id="PR00420">
    <property type="entry name" value="RNGMNOXGNASE"/>
</dbReference>
<dbReference type="SUPFAM" id="SSF51905">
    <property type="entry name" value="FAD/NAD(P)-binding domain"/>
    <property type="match status" value="1"/>
</dbReference>
<dbReference type="PANTHER" id="PTHR13789:SF309">
    <property type="entry name" value="PUTATIVE (AFU_ORTHOLOGUE AFUA_6G14510)-RELATED"/>
    <property type="match status" value="1"/>
</dbReference>
<accession>A0A5C4NFE3</accession>
<dbReference type="Pfam" id="PF01494">
    <property type="entry name" value="FAD_binding_3"/>
    <property type="match status" value="1"/>
</dbReference>
<dbReference type="GO" id="GO:0071949">
    <property type="term" value="F:FAD binding"/>
    <property type="evidence" value="ECO:0007669"/>
    <property type="project" value="InterPro"/>
</dbReference>
<dbReference type="Proteomes" id="UP000305709">
    <property type="component" value="Unassembled WGS sequence"/>
</dbReference>
<organism evidence="4 5">
    <name type="scientific">Rubellimicrobium roseum</name>
    <dbReference type="NCBI Taxonomy" id="687525"/>
    <lineage>
        <taxon>Bacteria</taxon>
        <taxon>Pseudomonadati</taxon>
        <taxon>Pseudomonadota</taxon>
        <taxon>Alphaproteobacteria</taxon>
        <taxon>Rhodobacterales</taxon>
        <taxon>Roseobacteraceae</taxon>
        <taxon>Rubellimicrobium</taxon>
    </lineage>
</organism>
<dbReference type="PANTHER" id="PTHR13789">
    <property type="entry name" value="MONOOXYGENASE"/>
    <property type="match status" value="1"/>
</dbReference>
<dbReference type="SUPFAM" id="SSF54373">
    <property type="entry name" value="FAD-linked reductases, C-terminal domain"/>
    <property type="match status" value="1"/>
</dbReference>